<organism evidence="2 3">
    <name type="scientific">Ooceraea biroi</name>
    <name type="common">Clonal raider ant</name>
    <name type="synonym">Cerapachys biroi</name>
    <dbReference type="NCBI Taxonomy" id="2015173"/>
    <lineage>
        <taxon>Eukaryota</taxon>
        <taxon>Metazoa</taxon>
        <taxon>Ecdysozoa</taxon>
        <taxon>Arthropoda</taxon>
        <taxon>Hexapoda</taxon>
        <taxon>Insecta</taxon>
        <taxon>Pterygota</taxon>
        <taxon>Neoptera</taxon>
        <taxon>Endopterygota</taxon>
        <taxon>Hymenoptera</taxon>
        <taxon>Apocrita</taxon>
        <taxon>Aculeata</taxon>
        <taxon>Formicoidea</taxon>
        <taxon>Formicidae</taxon>
        <taxon>Dorylinae</taxon>
        <taxon>Ooceraea</taxon>
    </lineage>
</organism>
<name>A0A026WFJ1_OOCBI</name>
<dbReference type="EMBL" id="KK107273">
    <property type="protein sequence ID" value="EZA53789.1"/>
    <property type="molecule type" value="Genomic_DNA"/>
</dbReference>
<evidence type="ECO:0000313" key="2">
    <source>
        <dbReference type="EMBL" id="EZA53789.1"/>
    </source>
</evidence>
<evidence type="ECO:0000256" key="1">
    <source>
        <dbReference type="SAM" id="Coils"/>
    </source>
</evidence>
<proteinExistence type="predicted"/>
<protein>
    <submittedName>
        <fullName evidence="2">Uncharacterized protein</fullName>
    </submittedName>
</protein>
<keyword evidence="3" id="KW-1185">Reference proteome</keyword>
<feature type="coiled-coil region" evidence="1">
    <location>
        <begin position="69"/>
        <end position="100"/>
    </location>
</feature>
<dbReference type="OMA" id="HIMTHVK"/>
<keyword evidence="1" id="KW-0175">Coiled coil</keyword>
<sequence length="100" mass="12100">MEVGRPRYLRKKGEKGSQKVIARWRCGNEEEKNKFWLTEGKRKCQICEETEGELEHIMTHVKGKNRLRVKEVLDEVVRWMREVEKVREKLRKEREGKSCE</sequence>
<gene>
    <name evidence="2" type="ORF">X777_06685</name>
</gene>
<dbReference type="AlphaFoldDB" id="A0A026WFJ1"/>
<accession>A0A026WFJ1</accession>
<evidence type="ECO:0000313" key="3">
    <source>
        <dbReference type="Proteomes" id="UP000053097"/>
    </source>
</evidence>
<dbReference type="Proteomes" id="UP000053097">
    <property type="component" value="Unassembled WGS sequence"/>
</dbReference>
<reference evidence="2 3" key="1">
    <citation type="journal article" date="2014" name="Curr. Biol.">
        <title>The genome of the clonal raider ant Cerapachys biroi.</title>
        <authorList>
            <person name="Oxley P.R."/>
            <person name="Ji L."/>
            <person name="Fetter-Pruneda I."/>
            <person name="McKenzie S.K."/>
            <person name="Li C."/>
            <person name="Hu H."/>
            <person name="Zhang G."/>
            <person name="Kronauer D.J."/>
        </authorList>
    </citation>
    <scope>NUCLEOTIDE SEQUENCE [LARGE SCALE GENOMIC DNA]</scope>
</reference>